<reference evidence="5" key="1">
    <citation type="submission" date="2021-01" db="EMBL/GenBank/DDBJ databases">
        <authorList>
            <person name="Corre E."/>
            <person name="Pelletier E."/>
            <person name="Niang G."/>
            <person name="Scheremetjew M."/>
            <person name="Finn R."/>
            <person name="Kale V."/>
            <person name="Holt S."/>
            <person name="Cochrane G."/>
            <person name="Meng A."/>
            <person name="Brown T."/>
            <person name="Cohen L."/>
        </authorList>
    </citation>
    <scope>NUCLEOTIDE SEQUENCE</scope>
    <source>
        <strain evidence="5">CCMP2084</strain>
    </source>
</reference>
<evidence type="ECO:0000256" key="3">
    <source>
        <dbReference type="SAM" id="MobiDB-lite"/>
    </source>
</evidence>
<dbReference type="InterPro" id="IPR001345">
    <property type="entry name" value="PG/BPGM_mutase_AS"/>
</dbReference>
<keyword evidence="4" id="KW-1133">Transmembrane helix</keyword>
<dbReference type="InterPro" id="IPR013078">
    <property type="entry name" value="His_Pase_superF_clade-1"/>
</dbReference>
<evidence type="ECO:0000256" key="4">
    <source>
        <dbReference type="SAM" id="Phobius"/>
    </source>
</evidence>
<evidence type="ECO:0000313" key="5">
    <source>
        <dbReference type="EMBL" id="CAD9824992.1"/>
    </source>
</evidence>
<evidence type="ECO:0000256" key="2">
    <source>
        <dbReference type="PIRSR" id="PIRSR613078-3"/>
    </source>
</evidence>
<dbReference type="Gene3D" id="3.40.50.1240">
    <property type="entry name" value="Phosphoglycerate mutase-like"/>
    <property type="match status" value="1"/>
</dbReference>
<proteinExistence type="predicted"/>
<dbReference type="SMART" id="SM00855">
    <property type="entry name" value="PGAM"/>
    <property type="match status" value="1"/>
</dbReference>
<keyword evidence="4" id="KW-0472">Membrane</keyword>
<feature type="binding site" evidence="1">
    <location>
        <begin position="318"/>
        <end position="325"/>
    </location>
    <ligand>
        <name>substrate</name>
    </ligand>
</feature>
<dbReference type="GO" id="GO:0003824">
    <property type="term" value="F:catalytic activity"/>
    <property type="evidence" value="ECO:0007669"/>
    <property type="project" value="InterPro"/>
</dbReference>
<sequence length="590" mass="66577">MGSKGRGNGVIVAETLVSLLLFASVALVFRQIRELQDRRKKREREDEWTPSDDDDFGEGNNIYTREVTLAFGDEEWEHRRLRTSSQRLSFADMSPLKSSGTPLRGFKSNVNQNSINDDYSAPLNLPQNGVHGGDTNWNHFEGYGDIQALESISHGEKGLESSQSMKSQLANPDGEISNAGRCVRTKLTSTVFETEPVNSIVGNSTDDLKETEELDPPSSWIGSALKRTADVVWNLHTNDHEDDVSYAGDEQSSSEQDETAMKDAPPAGISPMTRRLPRSVSAPVGGCRGTMSAEQKHVQAVKAHYNSRIMPSKLVMIRHGQSEGNVNETLYATKPDNAMRLTKLGWDQAHMAGKALRESLGGESVHFIVSPYVRTVETFHGLVSAWCDPSDFVHIRDYDQRLKAWYGRLLEMGVTWHEDPRIREQDFGNYQDPVTIKKCKRERHKFGVFYYRFPHGESASDVFDRVSTFLDSLWRSFDSQRSKNYVLVTHGISIRVLLARYFRYSIDQFNMLANPKNGEMVFLGHDGAGKLKLDGRCEQNVTTATNTVVNGTQVQAPVKVEGYTFHKQLRVLPQQWIDKRTIRLSFEEDC</sequence>
<dbReference type="PROSITE" id="PS00175">
    <property type="entry name" value="PG_MUTASE"/>
    <property type="match status" value="1"/>
</dbReference>
<dbReference type="PANTHER" id="PTHR46192">
    <property type="entry name" value="BROAD-RANGE ACID PHOSPHATASE DET1"/>
    <property type="match status" value="1"/>
</dbReference>
<organism evidence="5">
    <name type="scientific">Attheya septentrionalis</name>
    <dbReference type="NCBI Taxonomy" id="420275"/>
    <lineage>
        <taxon>Eukaryota</taxon>
        <taxon>Sar</taxon>
        <taxon>Stramenopiles</taxon>
        <taxon>Ochrophyta</taxon>
        <taxon>Bacillariophyta</taxon>
        <taxon>Coscinodiscophyceae</taxon>
        <taxon>Chaetocerotophycidae</taxon>
        <taxon>Chaetocerotales</taxon>
        <taxon>Attheyaceae</taxon>
        <taxon>Attheya</taxon>
    </lineage>
</organism>
<feature type="region of interest" description="Disordered" evidence="3">
    <location>
        <begin position="39"/>
        <end position="59"/>
    </location>
</feature>
<gene>
    <name evidence="5" type="ORF">ASEP1449_LOCUS16826</name>
</gene>
<protein>
    <submittedName>
        <fullName evidence="5">Uncharacterized protein</fullName>
    </submittedName>
</protein>
<feature type="binding site" evidence="1">
    <location>
        <position position="374"/>
    </location>
    <ligand>
        <name>substrate</name>
    </ligand>
</feature>
<accession>A0A7S2UN69</accession>
<feature type="site" description="Transition state stabilizer" evidence="2">
    <location>
        <position position="490"/>
    </location>
</feature>
<dbReference type="CDD" id="cd07067">
    <property type="entry name" value="HP_PGM_like"/>
    <property type="match status" value="1"/>
</dbReference>
<dbReference type="SUPFAM" id="SSF53254">
    <property type="entry name" value="Phosphoglycerate mutase-like"/>
    <property type="match status" value="1"/>
</dbReference>
<name>A0A7S2UN69_9STRA</name>
<feature type="region of interest" description="Disordered" evidence="3">
    <location>
        <begin position="241"/>
        <end position="283"/>
    </location>
</feature>
<dbReference type="InterPro" id="IPR052765">
    <property type="entry name" value="PGM-Related"/>
</dbReference>
<dbReference type="Pfam" id="PF00300">
    <property type="entry name" value="His_Phos_1"/>
    <property type="match status" value="2"/>
</dbReference>
<feature type="transmembrane region" description="Helical" evidence="4">
    <location>
        <begin position="12"/>
        <end position="32"/>
    </location>
</feature>
<dbReference type="InterPro" id="IPR029033">
    <property type="entry name" value="His_PPase_superfam"/>
</dbReference>
<dbReference type="EMBL" id="HBHQ01024960">
    <property type="protein sequence ID" value="CAD9824992.1"/>
    <property type="molecule type" value="Transcribed_RNA"/>
</dbReference>
<dbReference type="AlphaFoldDB" id="A0A7S2UN69"/>
<feature type="compositionally biased region" description="Acidic residues" evidence="3">
    <location>
        <begin position="48"/>
        <end position="57"/>
    </location>
</feature>
<keyword evidence="4" id="KW-0812">Transmembrane</keyword>
<evidence type="ECO:0000256" key="1">
    <source>
        <dbReference type="PIRSR" id="PIRSR613078-2"/>
    </source>
</evidence>